<protein>
    <submittedName>
        <fullName evidence="2">Uncharacterized protein</fullName>
    </submittedName>
</protein>
<dbReference type="EMBL" id="CAKOFQ010006713">
    <property type="protein sequence ID" value="CAH1964199.1"/>
    <property type="molecule type" value="Genomic_DNA"/>
</dbReference>
<keyword evidence="3" id="KW-1185">Reference proteome</keyword>
<accession>A0A9P0JZD5</accession>
<reference evidence="2" key="1">
    <citation type="submission" date="2022-03" db="EMBL/GenBank/DDBJ databases">
        <authorList>
            <person name="Sayadi A."/>
        </authorList>
    </citation>
    <scope>NUCLEOTIDE SEQUENCE</scope>
</reference>
<name>A0A9P0JZD5_ACAOB</name>
<evidence type="ECO:0000313" key="2">
    <source>
        <dbReference type="EMBL" id="CAH1964199.1"/>
    </source>
</evidence>
<feature type="compositionally biased region" description="Basic and acidic residues" evidence="1">
    <location>
        <begin position="67"/>
        <end position="83"/>
    </location>
</feature>
<evidence type="ECO:0000313" key="3">
    <source>
        <dbReference type="Proteomes" id="UP001152888"/>
    </source>
</evidence>
<dbReference type="AlphaFoldDB" id="A0A9P0JZD5"/>
<sequence length="177" mass="19624">MKSEPIDPTIPLNNLQIEQPLVIPEHSQAMKVIEPSPPLKVMEPPPPLKVIMKDGPPVAAPPLEADAQVKTEKSEADPEKELPKNIIKRKKSKKGGDPQIGKSGDASTSGIADKKTEKHVLVRKNFTKMCRNCYNFNSTRFGAKEVKSKCKRVNTYCLTCPGFPPLCVDCFIHTHKK</sequence>
<organism evidence="2 3">
    <name type="scientific">Acanthoscelides obtectus</name>
    <name type="common">Bean weevil</name>
    <name type="synonym">Bruchus obtectus</name>
    <dbReference type="NCBI Taxonomy" id="200917"/>
    <lineage>
        <taxon>Eukaryota</taxon>
        <taxon>Metazoa</taxon>
        <taxon>Ecdysozoa</taxon>
        <taxon>Arthropoda</taxon>
        <taxon>Hexapoda</taxon>
        <taxon>Insecta</taxon>
        <taxon>Pterygota</taxon>
        <taxon>Neoptera</taxon>
        <taxon>Endopterygota</taxon>
        <taxon>Coleoptera</taxon>
        <taxon>Polyphaga</taxon>
        <taxon>Cucujiformia</taxon>
        <taxon>Chrysomeloidea</taxon>
        <taxon>Chrysomelidae</taxon>
        <taxon>Bruchinae</taxon>
        <taxon>Bruchini</taxon>
        <taxon>Acanthoscelides</taxon>
    </lineage>
</organism>
<gene>
    <name evidence="2" type="ORF">ACAOBT_LOCUS5656</name>
</gene>
<dbReference type="Proteomes" id="UP001152888">
    <property type="component" value="Unassembled WGS sequence"/>
</dbReference>
<feature type="region of interest" description="Disordered" evidence="1">
    <location>
        <begin position="34"/>
        <end position="111"/>
    </location>
</feature>
<proteinExistence type="predicted"/>
<evidence type="ECO:0000256" key="1">
    <source>
        <dbReference type="SAM" id="MobiDB-lite"/>
    </source>
</evidence>
<feature type="compositionally biased region" description="Pro residues" evidence="1">
    <location>
        <begin position="35"/>
        <end position="48"/>
    </location>
</feature>
<dbReference type="OrthoDB" id="6722459at2759"/>
<comment type="caution">
    <text evidence="2">The sequence shown here is derived from an EMBL/GenBank/DDBJ whole genome shotgun (WGS) entry which is preliminary data.</text>
</comment>